<evidence type="ECO:0000313" key="5">
    <source>
        <dbReference type="EMBL" id="ORY39422.1"/>
    </source>
</evidence>
<accession>A0A1Y2BXB9</accession>
<protein>
    <recommendedName>
        <fullName evidence="4">Zn(2)-C6 fungal-type domain-containing protein</fullName>
    </recommendedName>
</protein>
<organism evidence="5 6">
    <name type="scientific">Rhizoclosmatium globosum</name>
    <dbReference type="NCBI Taxonomy" id="329046"/>
    <lineage>
        <taxon>Eukaryota</taxon>
        <taxon>Fungi</taxon>
        <taxon>Fungi incertae sedis</taxon>
        <taxon>Chytridiomycota</taxon>
        <taxon>Chytridiomycota incertae sedis</taxon>
        <taxon>Chytridiomycetes</taxon>
        <taxon>Chytridiales</taxon>
        <taxon>Chytriomycetaceae</taxon>
        <taxon>Rhizoclosmatium</taxon>
    </lineage>
</organism>
<dbReference type="CDD" id="cd00067">
    <property type="entry name" value="GAL4"/>
    <property type="match status" value="1"/>
</dbReference>
<sequence length="543" mass="60106">MLGEEDLAKLKEALWCKSTTSQQQQRLTQSYQQQPLINQQSQDLFQGIGVPCSLEDMYDIHNINAPNASFTLNAFGTSGHAQSVPYSASCLQGFSNSLLSTNFGTATAFDSCDPMDSISPNSMGAMNSYGIDSDEVTQFIANLEAEESLRKLNNDVLSGISNPQQIHTYHPQLPSTSSAPHLISPSLKSTKIYFWCRRVIFTVNGFCFAQSNMPKPTYHHNQKYIPPYQGRPPIVSFSLPEASVPGMPHATTCEHSFTFSQLYPHNQPNPLKQYATQNFLPIRSISHGNQPFQVPHYGVLHPNSVLKNQINPYPPAIKNEGYSPVGTPKLENGGTVQHLHRKRKADEVKREILDTTAANDDFHPNKFIRPNESESTTSNQSTITNNSPYRTISANSSTLSCPMNPMELLAGISNLVASLAASNETEIPPPSHTEPKIQYSYVPPSGYIFDYGYASEACHFNMSPVNFDSGKRDYVMLRPKQAKRACINCRQACKKCSDARPCDRCVTLGLEACLDVPKKPRQAGVKRGPYRKSSSKEPEVSGN</sequence>
<dbReference type="SMART" id="SM00066">
    <property type="entry name" value="GAL4"/>
    <property type="match status" value="1"/>
</dbReference>
<dbReference type="GO" id="GO:0000981">
    <property type="term" value="F:DNA-binding transcription factor activity, RNA polymerase II-specific"/>
    <property type="evidence" value="ECO:0007669"/>
    <property type="project" value="InterPro"/>
</dbReference>
<evidence type="ECO:0000256" key="3">
    <source>
        <dbReference type="SAM" id="MobiDB-lite"/>
    </source>
</evidence>
<proteinExistence type="predicted"/>
<dbReference type="GO" id="GO:0008270">
    <property type="term" value="F:zinc ion binding"/>
    <property type="evidence" value="ECO:0007669"/>
    <property type="project" value="InterPro"/>
</dbReference>
<dbReference type="InterPro" id="IPR001138">
    <property type="entry name" value="Zn2Cys6_DnaBD"/>
</dbReference>
<comment type="caution">
    <text evidence="5">The sequence shown here is derived from an EMBL/GenBank/DDBJ whole genome shotgun (WGS) entry which is preliminary data.</text>
</comment>
<keyword evidence="1" id="KW-0479">Metal-binding</keyword>
<evidence type="ECO:0000256" key="1">
    <source>
        <dbReference type="ARBA" id="ARBA00022723"/>
    </source>
</evidence>
<gene>
    <name evidence="5" type="ORF">BCR33DRAFT_720247</name>
</gene>
<dbReference type="PROSITE" id="PS50048">
    <property type="entry name" value="ZN2_CY6_FUNGAL_2"/>
    <property type="match status" value="1"/>
</dbReference>
<dbReference type="PANTHER" id="PTHR47659:SF7">
    <property type="entry name" value="FUNGAL TRANSCRIPTIONAL REGULATORY PROTEIN, N-TERMINAL DOMAIN-CONTAINING PROTEIN"/>
    <property type="match status" value="1"/>
</dbReference>
<dbReference type="OrthoDB" id="2538135at2759"/>
<feature type="compositionally biased region" description="Basic and acidic residues" evidence="3">
    <location>
        <begin position="534"/>
        <end position="543"/>
    </location>
</feature>
<feature type="compositionally biased region" description="Low complexity" evidence="3">
    <location>
        <begin position="373"/>
        <end position="387"/>
    </location>
</feature>
<dbReference type="PANTHER" id="PTHR47659">
    <property type="entry name" value="ZN(II)2CYS6 TRANSCRIPTION FACTOR (EUROFUNG)-RELATED"/>
    <property type="match status" value="1"/>
</dbReference>
<name>A0A1Y2BXB9_9FUNG</name>
<dbReference type="EMBL" id="MCGO01000040">
    <property type="protein sequence ID" value="ORY39422.1"/>
    <property type="molecule type" value="Genomic_DNA"/>
</dbReference>
<feature type="compositionally biased region" description="Basic and acidic residues" evidence="3">
    <location>
        <begin position="360"/>
        <end position="372"/>
    </location>
</feature>
<evidence type="ECO:0000313" key="6">
    <source>
        <dbReference type="Proteomes" id="UP000193642"/>
    </source>
</evidence>
<feature type="domain" description="Zn(2)-C6 fungal-type" evidence="4">
    <location>
        <begin position="485"/>
        <end position="513"/>
    </location>
</feature>
<keyword evidence="2" id="KW-0539">Nucleus</keyword>
<dbReference type="STRING" id="329046.A0A1Y2BXB9"/>
<reference evidence="5 6" key="1">
    <citation type="submission" date="2016-07" db="EMBL/GenBank/DDBJ databases">
        <title>Pervasive Adenine N6-methylation of Active Genes in Fungi.</title>
        <authorList>
            <consortium name="DOE Joint Genome Institute"/>
            <person name="Mondo S.J."/>
            <person name="Dannebaum R.O."/>
            <person name="Kuo R.C."/>
            <person name="Labutti K."/>
            <person name="Haridas S."/>
            <person name="Kuo A."/>
            <person name="Salamov A."/>
            <person name="Ahrendt S.R."/>
            <person name="Lipzen A."/>
            <person name="Sullivan W."/>
            <person name="Andreopoulos W.B."/>
            <person name="Clum A."/>
            <person name="Lindquist E."/>
            <person name="Daum C."/>
            <person name="Ramamoorthy G.K."/>
            <person name="Gryganskyi A."/>
            <person name="Culley D."/>
            <person name="Magnuson J.K."/>
            <person name="James T.Y."/>
            <person name="O'Malley M.A."/>
            <person name="Stajich J.E."/>
            <person name="Spatafora J.W."/>
            <person name="Visel A."/>
            <person name="Grigoriev I.V."/>
        </authorList>
    </citation>
    <scope>NUCLEOTIDE SEQUENCE [LARGE SCALE GENOMIC DNA]</scope>
    <source>
        <strain evidence="5 6">JEL800</strain>
    </source>
</reference>
<feature type="non-terminal residue" evidence="5">
    <location>
        <position position="543"/>
    </location>
</feature>
<dbReference type="AlphaFoldDB" id="A0A1Y2BXB9"/>
<feature type="region of interest" description="Disordered" evidence="3">
    <location>
        <begin position="360"/>
        <end position="389"/>
    </location>
</feature>
<feature type="region of interest" description="Disordered" evidence="3">
    <location>
        <begin position="520"/>
        <end position="543"/>
    </location>
</feature>
<dbReference type="Proteomes" id="UP000193642">
    <property type="component" value="Unassembled WGS sequence"/>
</dbReference>
<keyword evidence="6" id="KW-1185">Reference proteome</keyword>
<evidence type="ECO:0000259" key="4">
    <source>
        <dbReference type="PROSITE" id="PS50048"/>
    </source>
</evidence>
<evidence type="ECO:0000256" key="2">
    <source>
        <dbReference type="ARBA" id="ARBA00023242"/>
    </source>
</evidence>
<dbReference type="InterPro" id="IPR050335">
    <property type="entry name" value="ERT1_acuK_gluconeogen_tf"/>
</dbReference>